<reference evidence="1 2" key="1">
    <citation type="submission" date="2016-10" db="EMBL/GenBank/DDBJ databases">
        <authorList>
            <person name="Varghese N."/>
            <person name="Submissions S."/>
        </authorList>
    </citation>
    <scope>NUCLEOTIDE SEQUENCE [LARGE SCALE GENOMIC DNA]</scope>
    <source>
        <strain evidence="1 2">LMG 22274</strain>
    </source>
</reference>
<dbReference type="Proteomes" id="UP000183529">
    <property type="component" value="Unassembled WGS sequence"/>
</dbReference>
<accession>A0AAQ1GCC4</accession>
<evidence type="ECO:0000313" key="2">
    <source>
        <dbReference type="Proteomes" id="UP000183529"/>
    </source>
</evidence>
<protein>
    <submittedName>
        <fullName evidence="1">Uncharacterized protein</fullName>
    </submittedName>
</protein>
<sequence>MMGNRLGARWSATNPPFLHAFASDGVDKGEVRTLLAAEWLW</sequence>
<dbReference type="AlphaFoldDB" id="A0AAQ1GCC4"/>
<dbReference type="EMBL" id="FNZM01000002">
    <property type="protein sequence ID" value="SEJ10977.1"/>
    <property type="molecule type" value="Genomic_DNA"/>
</dbReference>
<name>A0AAQ1GCC4_9BURK</name>
<gene>
    <name evidence="1" type="ORF">SAMN05216550_102445</name>
</gene>
<proteinExistence type="predicted"/>
<comment type="caution">
    <text evidence="1">The sequence shown here is derived from an EMBL/GenBank/DDBJ whole genome shotgun (WGS) entry which is preliminary data.</text>
</comment>
<organism evidence="1 2">
    <name type="scientific">Paraburkholderia tropica</name>
    <dbReference type="NCBI Taxonomy" id="92647"/>
    <lineage>
        <taxon>Bacteria</taxon>
        <taxon>Pseudomonadati</taxon>
        <taxon>Pseudomonadota</taxon>
        <taxon>Betaproteobacteria</taxon>
        <taxon>Burkholderiales</taxon>
        <taxon>Burkholderiaceae</taxon>
        <taxon>Paraburkholderia</taxon>
    </lineage>
</organism>
<evidence type="ECO:0000313" key="1">
    <source>
        <dbReference type="EMBL" id="SEJ10977.1"/>
    </source>
</evidence>